<name>A0A7X0MMK6_9SPHI</name>
<evidence type="ECO:0000313" key="1">
    <source>
        <dbReference type="EMBL" id="MBB6502563.1"/>
    </source>
</evidence>
<comment type="caution">
    <text evidence="1">The sequence shown here is derived from an EMBL/GenBank/DDBJ whole genome shotgun (WGS) entry which is preliminary data.</text>
</comment>
<dbReference type="AlphaFoldDB" id="A0A7X0MMK6"/>
<sequence length="150" mass="17088">MIKTSILVYITLASVMLYICTQDNGAAGKEPEKPLSTTHYMAIDRKDTARMELNQFSKKVEGKLIITYHKKANNRGEIKGKFKGDTLFVNYVFKVGKNKPTYKNPLAFLRKDGKLTIGIGKMENTIGRTYFKKDIPIDFEQGRFTFIPVP</sequence>
<organism evidence="1 2">
    <name type="scientific">Pedobacter cryoconitis</name>
    <dbReference type="NCBI Taxonomy" id="188932"/>
    <lineage>
        <taxon>Bacteria</taxon>
        <taxon>Pseudomonadati</taxon>
        <taxon>Bacteroidota</taxon>
        <taxon>Sphingobacteriia</taxon>
        <taxon>Sphingobacteriales</taxon>
        <taxon>Sphingobacteriaceae</taxon>
        <taxon>Pedobacter</taxon>
    </lineage>
</organism>
<reference evidence="1 2" key="1">
    <citation type="submission" date="2020-08" db="EMBL/GenBank/DDBJ databases">
        <title>Genomic Encyclopedia of Type Strains, Phase IV (KMG-V): Genome sequencing to study the core and pangenomes of soil and plant-associated prokaryotes.</title>
        <authorList>
            <person name="Whitman W."/>
        </authorList>
    </citation>
    <scope>NUCLEOTIDE SEQUENCE [LARGE SCALE GENOMIC DNA]</scope>
    <source>
        <strain evidence="1 2">M2T3</strain>
    </source>
</reference>
<proteinExistence type="predicted"/>
<gene>
    <name evidence="1" type="ORF">HDF25_004746</name>
</gene>
<dbReference type="EMBL" id="JACHCC010000014">
    <property type="protein sequence ID" value="MBB6502563.1"/>
    <property type="molecule type" value="Genomic_DNA"/>
</dbReference>
<accession>A0A7X0MMK6</accession>
<dbReference type="RefSeq" id="WP_184628812.1">
    <property type="nucleotide sequence ID" value="NZ_JACHCC010000014.1"/>
</dbReference>
<protein>
    <submittedName>
        <fullName evidence="1">Uncharacterized protein</fullName>
    </submittedName>
</protein>
<evidence type="ECO:0000313" key="2">
    <source>
        <dbReference type="Proteomes" id="UP000521017"/>
    </source>
</evidence>
<dbReference type="Proteomes" id="UP000521017">
    <property type="component" value="Unassembled WGS sequence"/>
</dbReference>